<comment type="caution">
    <text evidence="1">The sequence shown here is derived from an EMBL/GenBank/DDBJ whole genome shotgun (WGS) entry which is preliminary data.</text>
</comment>
<name>A0A1L9QMH1_9CYAN</name>
<evidence type="ECO:0000313" key="1">
    <source>
        <dbReference type="EMBL" id="OJJ22641.1"/>
    </source>
</evidence>
<gene>
    <name evidence="1" type="ORF">BI308_19405</name>
</gene>
<dbReference type="EMBL" id="MLAW01000042">
    <property type="protein sequence ID" value="OJJ22641.1"/>
    <property type="molecule type" value="Genomic_DNA"/>
</dbReference>
<protein>
    <recommendedName>
        <fullName evidence="3">Transposase</fullName>
    </recommendedName>
</protein>
<organism evidence="1 2">
    <name type="scientific">Roseofilum reptotaenium AO1-A</name>
    <dbReference type="NCBI Taxonomy" id="1925591"/>
    <lineage>
        <taxon>Bacteria</taxon>
        <taxon>Bacillati</taxon>
        <taxon>Cyanobacteriota</taxon>
        <taxon>Cyanophyceae</taxon>
        <taxon>Desertifilales</taxon>
        <taxon>Desertifilaceae</taxon>
        <taxon>Roseofilum</taxon>
    </lineage>
</organism>
<reference evidence="1" key="1">
    <citation type="submission" date="2016-10" db="EMBL/GenBank/DDBJ databases">
        <title>CRISPR-Cas defence system in Roseofilum reptotaenium: evidence of a bacteriophage-cyanobacterium arms race in the coral black band disease.</title>
        <authorList>
            <person name="Buerger P."/>
            <person name="Wood-Charlson E.M."/>
            <person name="Weynberg K.D."/>
            <person name="Willis B."/>
            <person name="Van Oppen M.J."/>
        </authorList>
    </citation>
    <scope>NUCLEOTIDE SEQUENCE [LARGE SCALE GENOMIC DNA]</scope>
    <source>
        <strain evidence="1">AO1-A</strain>
    </source>
</reference>
<evidence type="ECO:0008006" key="3">
    <source>
        <dbReference type="Google" id="ProtNLM"/>
    </source>
</evidence>
<keyword evidence="2" id="KW-1185">Reference proteome</keyword>
<dbReference type="AlphaFoldDB" id="A0A1L9QMH1"/>
<dbReference type="STRING" id="1925591.BI308_19405"/>
<accession>A0A1L9QMH1</accession>
<sequence length="94" mass="10975">MATILVIAMAYTWATLKGIAWEKMEVSPYLARITEKERKVKRHSHFYIECYGLLWAHSFQCWSSLAQELMDSKPHKPLFFQKGLKVLSLIQSTL</sequence>
<evidence type="ECO:0000313" key="2">
    <source>
        <dbReference type="Proteomes" id="UP000183940"/>
    </source>
</evidence>
<proteinExistence type="predicted"/>
<dbReference type="Proteomes" id="UP000183940">
    <property type="component" value="Unassembled WGS sequence"/>
</dbReference>